<dbReference type="Proteomes" id="UP000790377">
    <property type="component" value="Unassembled WGS sequence"/>
</dbReference>
<sequence length="154" mass="17190">MDDTARTFFDKVAKTKSMAECEKSHLSDHSARGDSDDNLPQIELFEVWTLGILTEPIPGHGIHSPYPNCLCAYSRKPSLKVVKIRNATNTKKLGIRLAIPSMPVRKKTGTLLLMVSTGWQETYKSAPVSRDQVETRKSMNPDPAHWSFLPPGLL</sequence>
<dbReference type="EMBL" id="MU268045">
    <property type="protein sequence ID" value="KAH7906256.1"/>
    <property type="molecule type" value="Genomic_DNA"/>
</dbReference>
<organism evidence="1 2">
    <name type="scientific">Hygrophoropsis aurantiaca</name>
    <dbReference type="NCBI Taxonomy" id="72124"/>
    <lineage>
        <taxon>Eukaryota</taxon>
        <taxon>Fungi</taxon>
        <taxon>Dikarya</taxon>
        <taxon>Basidiomycota</taxon>
        <taxon>Agaricomycotina</taxon>
        <taxon>Agaricomycetes</taxon>
        <taxon>Agaricomycetidae</taxon>
        <taxon>Boletales</taxon>
        <taxon>Coniophorineae</taxon>
        <taxon>Hygrophoropsidaceae</taxon>
        <taxon>Hygrophoropsis</taxon>
    </lineage>
</organism>
<evidence type="ECO:0000313" key="2">
    <source>
        <dbReference type="Proteomes" id="UP000790377"/>
    </source>
</evidence>
<keyword evidence="2" id="KW-1185">Reference proteome</keyword>
<name>A0ACB7ZZ84_9AGAM</name>
<gene>
    <name evidence="1" type="ORF">BJ138DRAFT_1130028</name>
</gene>
<proteinExistence type="predicted"/>
<accession>A0ACB7ZZ84</accession>
<comment type="caution">
    <text evidence="1">The sequence shown here is derived from an EMBL/GenBank/DDBJ whole genome shotgun (WGS) entry which is preliminary data.</text>
</comment>
<evidence type="ECO:0000313" key="1">
    <source>
        <dbReference type="EMBL" id="KAH7906256.1"/>
    </source>
</evidence>
<protein>
    <submittedName>
        <fullName evidence="1">Uncharacterized protein</fullName>
    </submittedName>
</protein>
<reference evidence="1" key="1">
    <citation type="journal article" date="2021" name="New Phytol.">
        <title>Evolutionary innovations through gain and loss of genes in the ectomycorrhizal Boletales.</title>
        <authorList>
            <person name="Wu G."/>
            <person name="Miyauchi S."/>
            <person name="Morin E."/>
            <person name="Kuo A."/>
            <person name="Drula E."/>
            <person name="Varga T."/>
            <person name="Kohler A."/>
            <person name="Feng B."/>
            <person name="Cao Y."/>
            <person name="Lipzen A."/>
            <person name="Daum C."/>
            <person name="Hundley H."/>
            <person name="Pangilinan J."/>
            <person name="Johnson J."/>
            <person name="Barry K."/>
            <person name="LaButti K."/>
            <person name="Ng V."/>
            <person name="Ahrendt S."/>
            <person name="Min B."/>
            <person name="Choi I.G."/>
            <person name="Park H."/>
            <person name="Plett J.M."/>
            <person name="Magnuson J."/>
            <person name="Spatafora J.W."/>
            <person name="Nagy L.G."/>
            <person name="Henrissat B."/>
            <person name="Grigoriev I.V."/>
            <person name="Yang Z.L."/>
            <person name="Xu J."/>
            <person name="Martin F.M."/>
        </authorList>
    </citation>
    <scope>NUCLEOTIDE SEQUENCE</scope>
    <source>
        <strain evidence="1">ATCC 28755</strain>
    </source>
</reference>